<dbReference type="InterPro" id="IPR003439">
    <property type="entry name" value="ABC_transporter-like_ATP-bd"/>
</dbReference>
<dbReference type="STRING" id="879212.DespoDRAFT_01411"/>
<dbReference type="InterPro" id="IPR003593">
    <property type="entry name" value="AAA+_ATPase"/>
</dbReference>
<dbReference type="RefSeq" id="WP_004072420.1">
    <property type="nucleotide sequence ID" value="NZ_CM001488.1"/>
</dbReference>
<dbReference type="PANTHER" id="PTHR43023">
    <property type="entry name" value="PROTEIN TRIGALACTOSYLDIACYLGLYCEROL 3, CHLOROPLASTIC"/>
    <property type="match status" value="1"/>
</dbReference>
<dbReference type="OrthoDB" id="9802264at2"/>
<dbReference type="GO" id="GO:0005524">
    <property type="term" value="F:ATP binding"/>
    <property type="evidence" value="ECO:0007669"/>
    <property type="project" value="UniProtKB-KW"/>
</dbReference>
<protein>
    <submittedName>
        <fullName evidence="5">ABC-type transport system involved in resistance to organic solvents, ATPase component</fullName>
    </submittedName>
</protein>
<dbReference type="HOGENOM" id="CLU_000604_1_22_7"/>
<keyword evidence="2" id="KW-0547">Nucleotide-binding</keyword>
<reference evidence="5 6" key="1">
    <citation type="submission" date="2011-09" db="EMBL/GenBank/DDBJ databases">
        <authorList>
            <consortium name="US DOE Joint Genome Institute (JGI-PGF)"/>
            <person name="Lucas S."/>
            <person name="Han J."/>
            <person name="Lapidus A."/>
            <person name="Cheng J.-F."/>
            <person name="Goodwin L."/>
            <person name="Pitluck S."/>
            <person name="Peters L."/>
            <person name="Land M.L."/>
            <person name="Hauser L."/>
            <person name="Orellana R."/>
            <person name="Lovley D."/>
            <person name="Woyke T.J."/>
        </authorList>
    </citation>
    <scope>NUCLEOTIDE SEQUENCE [LARGE SCALE GENOMIC DNA]</scope>
    <source>
        <strain evidence="5 6">2ac9</strain>
    </source>
</reference>
<sequence length="250" mass="28150">MGQPYIELIDIHKSFSANHVLDGVNLTIEKGLVTCIIGKSGTGKSVLIKHIIGLIHADSGQVRVDGLPMNEMDNDQKHRFYKQISFMFQDNALFDFLTVWENIALPLTEKKKMPMDQIRQRVKEKMQALEISKHENKYPGQLSGGIRKRVALARALITEPVAVLFDEPTSGLDPVRRNSVHAMISTYQKEFGFTAVIVSHDIPKIFTISQRVAMLDQGKIIYFGKSDEIFQTDNETVKAFISGKETGKET</sequence>
<keyword evidence="1" id="KW-0813">Transport</keyword>
<evidence type="ECO:0000256" key="2">
    <source>
        <dbReference type="ARBA" id="ARBA00022741"/>
    </source>
</evidence>
<dbReference type="AlphaFoldDB" id="I5B1J6"/>
<dbReference type="Proteomes" id="UP000005778">
    <property type="component" value="Chromosome"/>
</dbReference>
<dbReference type="Pfam" id="PF00005">
    <property type="entry name" value="ABC_tran"/>
    <property type="match status" value="1"/>
</dbReference>
<dbReference type="PANTHER" id="PTHR43023:SF6">
    <property type="entry name" value="INTERMEMBRANE PHOSPHOLIPID TRANSPORT SYSTEM ATP-BINDING PROTEIN MLAF"/>
    <property type="match status" value="1"/>
</dbReference>
<evidence type="ECO:0000313" key="5">
    <source>
        <dbReference type="EMBL" id="EIM63359.1"/>
    </source>
</evidence>
<evidence type="ECO:0000313" key="6">
    <source>
        <dbReference type="Proteomes" id="UP000005778"/>
    </source>
</evidence>
<gene>
    <name evidence="5" type="ORF">DespoDRAFT_01411</name>
</gene>
<dbReference type="SMART" id="SM00382">
    <property type="entry name" value="AAA"/>
    <property type="match status" value="1"/>
</dbReference>
<evidence type="ECO:0000259" key="4">
    <source>
        <dbReference type="PROSITE" id="PS50893"/>
    </source>
</evidence>
<name>I5B1J6_9BACT</name>
<organism evidence="5 6">
    <name type="scientific">Desulfobacter postgatei 2ac9</name>
    <dbReference type="NCBI Taxonomy" id="879212"/>
    <lineage>
        <taxon>Bacteria</taxon>
        <taxon>Pseudomonadati</taxon>
        <taxon>Thermodesulfobacteriota</taxon>
        <taxon>Desulfobacteria</taxon>
        <taxon>Desulfobacterales</taxon>
        <taxon>Desulfobacteraceae</taxon>
        <taxon>Desulfobacter</taxon>
    </lineage>
</organism>
<reference evidence="5 6" key="2">
    <citation type="submission" date="2012-02" db="EMBL/GenBank/DDBJ databases">
        <title>Improved High-Quality Draft sequence of Desulfobacter postgatei 2ac9.</title>
        <authorList>
            <consortium name="US DOE Joint Genome Institute"/>
            <person name="Lucas S."/>
            <person name="Han J."/>
            <person name="Lapidus A."/>
            <person name="Cheng J.-F."/>
            <person name="Goodwin L."/>
            <person name="Pitluck S."/>
            <person name="Peters L."/>
            <person name="Ovchinnikova G."/>
            <person name="Held B."/>
            <person name="Detter J.C."/>
            <person name="Han C."/>
            <person name="Tapia R."/>
            <person name="Land M."/>
            <person name="Hauser L."/>
            <person name="Kyrpides N."/>
            <person name="Ivanova N."/>
            <person name="Pagani I."/>
            <person name="Orellana R."/>
            <person name="Lovley D."/>
            <person name="Woyke T."/>
        </authorList>
    </citation>
    <scope>NUCLEOTIDE SEQUENCE [LARGE SCALE GENOMIC DNA]</scope>
    <source>
        <strain evidence="5 6">2ac9</strain>
    </source>
</reference>
<keyword evidence="6" id="KW-1185">Reference proteome</keyword>
<accession>I5B1J6</accession>
<dbReference type="SUPFAM" id="SSF52540">
    <property type="entry name" value="P-loop containing nucleoside triphosphate hydrolases"/>
    <property type="match status" value="1"/>
</dbReference>
<dbReference type="eggNOG" id="COG1127">
    <property type="taxonomic scope" value="Bacteria"/>
</dbReference>
<keyword evidence="3" id="KW-0067">ATP-binding</keyword>
<dbReference type="GO" id="GO:0016887">
    <property type="term" value="F:ATP hydrolysis activity"/>
    <property type="evidence" value="ECO:0007669"/>
    <property type="project" value="InterPro"/>
</dbReference>
<proteinExistence type="predicted"/>
<dbReference type="EMBL" id="CM001488">
    <property type="protein sequence ID" value="EIM63359.1"/>
    <property type="molecule type" value="Genomic_DNA"/>
</dbReference>
<dbReference type="PROSITE" id="PS50893">
    <property type="entry name" value="ABC_TRANSPORTER_2"/>
    <property type="match status" value="1"/>
</dbReference>
<evidence type="ECO:0000256" key="3">
    <source>
        <dbReference type="ARBA" id="ARBA00022840"/>
    </source>
</evidence>
<evidence type="ECO:0000256" key="1">
    <source>
        <dbReference type="ARBA" id="ARBA00022448"/>
    </source>
</evidence>
<dbReference type="InterPro" id="IPR027417">
    <property type="entry name" value="P-loop_NTPase"/>
</dbReference>
<feature type="domain" description="ABC transporter" evidence="4">
    <location>
        <begin position="6"/>
        <end position="242"/>
    </location>
</feature>
<dbReference type="Gene3D" id="3.40.50.300">
    <property type="entry name" value="P-loop containing nucleotide triphosphate hydrolases"/>
    <property type="match status" value="1"/>
</dbReference>